<comment type="cofactor">
    <cofactor evidence="2">
        <name>Co(2+)</name>
        <dbReference type="ChEBI" id="CHEBI:48828"/>
    </cofactor>
</comment>
<dbReference type="Pfam" id="PF03031">
    <property type="entry name" value="NIF"/>
    <property type="match status" value="1"/>
</dbReference>
<evidence type="ECO:0000256" key="7">
    <source>
        <dbReference type="ARBA" id="ARBA00022801"/>
    </source>
</evidence>
<evidence type="ECO:0000256" key="5">
    <source>
        <dbReference type="ARBA" id="ARBA00022491"/>
    </source>
</evidence>
<feature type="compositionally biased region" description="Basic and acidic residues" evidence="16">
    <location>
        <begin position="41"/>
        <end position="51"/>
    </location>
</feature>
<protein>
    <recommendedName>
        <fullName evidence="15">RNA polymerase II C-terminal domain phosphatase-like</fullName>
        <ecNumber evidence="15">3.1.3.16</ecNumber>
    </recommendedName>
</protein>
<sequence>MSVAADSLLLHSGGFRPSFLKRGLDSDSDELESRILKRRKKTEETIIRSEESQESAVCAASASSSSGPDEKEECSPLPGSAPVMGSVCAETDSGCARYIEFKDLWLLGSDELARLRARHVENLLQRKKLCMVLDLDHTLLHSARITPDKEAYLRDPPAGSFMVAPHIMTKPRPFVGEFLKEASSMFEMYIYTMGTAGYGAAVAKRLDPGADYFGTRVISRGDGSDKNQKSLDLVLAHDRAVVILDDTESVWSRHSENLILIEKYNFFDSGADESEHDGILASVLQVLKRIHCDFFDDPSESRDVRRGLRSLRRGVLEGCEIVFSGVIPRLVQPEAHQLWPLAEELGAKCCREVGPSVTHVVAARVGTKKARWAVQENKFLVDQKWIEAVNFRWKRLPENEFPVETTHQND</sequence>
<dbReference type="SUPFAM" id="SSF56784">
    <property type="entry name" value="HAD-like"/>
    <property type="match status" value="1"/>
</dbReference>
<keyword evidence="9" id="KW-0805">Transcription regulation</keyword>
<comment type="cofactor">
    <cofactor evidence="1">
        <name>Mn(2+)</name>
        <dbReference type="ChEBI" id="CHEBI:29035"/>
    </cofactor>
</comment>
<keyword evidence="5" id="KW-0678">Repressor</keyword>
<comment type="catalytic activity">
    <reaction evidence="13 15">
        <text>O-phospho-L-threonyl-[protein] + H2O = L-threonyl-[protein] + phosphate</text>
        <dbReference type="Rhea" id="RHEA:47004"/>
        <dbReference type="Rhea" id="RHEA-COMP:11060"/>
        <dbReference type="Rhea" id="RHEA-COMP:11605"/>
        <dbReference type="ChEBI" id="CHEBI:15377"/>
        <dbReference type="ChEBI" id="CHEBI:30013"/>
        <dbReference type="ChEBI" id="CHEBI:43474"/>
        <dbReference type="ChEBI" id="CHEBI:61977"/>
        <dbReference type="EC" id="3.1.3.16"/>
    </reaction>
</comment>
<dbReference type="SMART" id="SM00577">
    <property type="entry name" value="CPDc"/>
    <property type="match status" value="1"/>
</dbReference>
<evidence type="ECO:0000259" key="17">
    <source>
        <dbReference type="PROSITE" id="PS50172"/>
    </source>
</evidence>
<evidence type="ECO:0000259" key="18">
    <source>
        <dbReference type="PROSITE" id="PS50969"/>
    </source>
</evidence>
<dbReference type="Gene3D" id="3.40.50.1000">
    <property type="entry name" value="HAD superfamily/HAD-like"/>
    <property type="match status" value="1"/>
</dbReference>
<accession>A0A7N0UCH3</accession>
<dbReference type="GO" id="GO:0046872">
    <property type="term" value="F:metal ion binding"/>
    <property type="evidence" value="ECO:0007669"/>
    <property type="project" value="UniProtKB-KW"/>
</dbReference>
<comment type="function">
    <text evidence="15">This promotes the activity of RNA polymerase II.</text>
</comment>
<evidence type="ECO:0000256" key="6">
    <source>
        <dbReference type="ARBA" id="ARBA00022723"/>
    </source>
</evidence>
<keyword evidence="11 15" id="KW-0539">Nucleus</keyword>
<keyword evidence="10" id="KW-0804">Transcription</keyword>
<dbReference type="SMART" id="SM00292">
    <property type="entry name" value="BRCT"/>
    <property type="match status" value="1"/>
</dbReference>
<proteinExistence type="predicted"/>
<dbReference type="Gene3D" id="3.40.50.10190">
    <property type="entry name" value="BRCT domain"/>
    <property type="match status" value="1"/>
</dbReference>
<evidence type="ECO:0000256" key="14">
    <source>
        <dbReference type="ARBA" id="ARBA00063107"/>
    </source>
</evidence>
<reference evidence="19" key="1">
    <citation type="submission" date="2021-01" db="UniProtKB">
        <authorList>
            <consortium name="EnsemblPlants"/>
        </authorList>
    </citation>
    <scope>IDENTIFICATION</scope>
</reference>
<keyword evidence="7 15" id="KW-0378">Hydrolase</keyword>
<dbReference type="InterPro" id="IPR036412">
    <property type="entry name" value="HAD-like_sf"/>
</dbReference>
<dbReference type="InterPro" id="IPR004274">
    <property type="entry name" value="FCP1_dom"/>
</dbReference>
<name>A0A7N0UCH3_KALFE</name>
<dbReference type="EC" id="3.1.3.16" evidence="15"/>
<dbReference type="InterPro" id="IPR039189">
    <property type="entry name" value="Fcp1"/>
</dbReference>
<keyword evidence="20" id="KW-1185">Reference proteome</keyword>
<dbReference type="PROSITE" id="PS50172">
    <property type="entry name" value="BRCT"/>
    <property type="match status" value="1"/>
</dbReference>
<dbReference type="CDD" id="cd17729">
    <property type="entry name" value="BRCT_CTDP1"/>
    <property type="match status" value="1"/>
</dbReference>
<dbReference type="OMA" id="HYFASTC"/>
<comment type="catalytic activity">
    <reaction evidence="12 15">
        <text>O-phospho-L-seryl-[protein] + H2O = L-seryl-[protein] + phosphate</text>
        <dbReference type="Rhea" id="RHEA:20629"/>
        <dbReference type="Rhea" id="RHEA-COMP:9863"/>
        <dbReference type="Rhea" id="RHEA-COMP:11604"/>
        <dbReference type="ChEBI" id="CHEBI:15377"/>
        <dbReference type="ChEBI" id="CHEBI:29999"/>
        <dbReference type="ChEBI" id="CHEBI:43474"/>
        <dbReference type="ChEBI" id="CHEBI:83421"/>
        <dbReference type="EC" id="3.1.3.16"/>
    </reaction>
</comment>
<evidence type="ECO:0000313" key="20">
    <source>
        <dbReference type="Proteomes" id="UP000594263"/>
    </source>
</evidence>
<dbReference type="Pfam" id="PF00533">
    <property type="entry name" value="BRCT"/>
    <property type="match status" value="1"/>
</dbReference>
<dbReference type="Gramene" id="Kaladp0060s0449.1.v1.1">
    <property type="protein sequence ID" value="Kaladp0060s0449.1.v1.1.CDS.1"/>
    <property type="gene ID" value="Kaladp0060s0449.v1.1"/>
</dbReference>
<evidence type="ECO:0000256" key="16">
    <source>
        <dbReference type="SAM" id="MobiDB-lite"/>
    </source>
</evidence>
<dbReference type="PANTHER" id="PTHR23081:SF36">
    <property type="entry name" value="RNA POLYMERASE II SUBUNIT A C-TERMINAL DOMAIN PHOSPHATASE"/>
    <property type="match status" value="1"/>
</dbReference>
<feature type="domain" description="BRCT" evidence="17">
    <location>
        <begin position="311"/>
        <end position="403"/>
    </location>
</feature>
<dbReference type="InterPro" id="IPR023214">
    <property type="entry name" value="HAD_sf"/>
</dbReference>
<dbReference type="AlphaFoldDB" id="A0A7N0UCH3"/>
<evidence type="ECO:0000256" key="10">
    <source>
        <dbReference type="ARBA" id="ARBA00023163"/>
    </source>
</evidence>
<evidence type="ECO:0000313" key="19">
    <source>
        <dbReference type="EnsemblPlants" id="Kaladp0060s0449.1.v1.1.CDS.1"/>
    </source>
</evidence>
<evidence type="ECO:0000256" key="4">
    <source>
        <dbReference type="ARBA" id="ARBA00004123"/>
    </source>
</evidence>
<comment type="subcellular location">
    <subcellularLocation>
        <location evidence="4 15">Nucleus</location>
    </subcellularLocation>
</comment>
<dbReference type="PANTHER" id="PTHR23081">
    <property type="entry name" value="RNA POLYMERASE II CTD PHOSPHATASE"/>
    <property type="match status" value="1"/>
</dbReference>
<dbReference type="GO" id="GO:0003723">
    <property type="term" value="F:RNA binding"/>
    <property type="evidence" value="ECO:0007669"/>
    <property type="project" value="UniProtKB-KW"/>
</dbReference>
<evidence type="ECO:0000256" key="3">
    <source>
        <dbReference type="ARBA" id="ARBA00001946"/>
    </source>
</evidence>
<dbReference type="CDD" id="cd07521">
    <property type="entry name" value="HAD_FCP1-like"/>
    <property type="match status" value="1"/>
</dbReference>
<evidence type="ECO:0000256" key="15">
    <source>
        <dbReference type="RuleBase" id="RU366066"/>
    </source>
</evidence>
<comment type="cofactor">
    <cofactor evidence="3">
        <name>Mg(2+)</name>
        <dbReference type="ChEBI" id="CHEBI:18420"/>
    </cofactor>
</comment>
<keyword evidence="8" id="KW-0694">RNA-binding</keyword>
<evidence type="ECO:0000256" key="8">
    <source>
        <dbReference type="ARBA" id="ARBA00022884"/>
    </source>
</evidence>
<feature type="compositionally biased region" description="Low complexity" evidence="16">
    <location>
        <begin position="54"/>
        <end position="66"/>
    </location>
</feature>
<feature type="domain" description="FCP1 homology" evidence="18">
    <location>
        <begin position="124"/>
        <end position="287"/>
    </location>
</feature>
<evidence type="ECO:0000256" key="12">
    <source>
        <dbReference type="ARBA" id="ARBA00047761"/>
    </source>
</evidence>
<dbReference type="Proteomes" id="UP000594263">
    <property type="component" value="Unplaced"/>
</dbReference>
<evidence type="ECO:0000256" key="1">
    <source>
        <dbReference type="ARBA" id="ARBA00001936"/>
    </source>
</evidence>
<dbReference type="SUPFAM" id="SSF52113">
    <property type="entry name" value="BRCT domain"/>
    <property type="match status" value="1"/>
</dbReference>
<dbReference type="EnsemblPlants" id="Kaladp0060s0449.1.v1.1">
    <property type="protein sequence ID" value="Kaladp0060s0449.1.v1.1.CDS.1"/>
    <property type="gene ID" value="Kaladp0060s0449.v1.1"/>
</dbReference>
<keyword evidence="6" id="KW-0479">Metal-binding</keyword>
<dbReference type="NCBIfam" id="TIGR02250">
    <property type="entry name" value="FCP1_euk"/>
    <property type="match status" value="1"/>
</dbReference>
<evidence type="ECO:0000256" key="11">
    <source>
        <dbReference type="ARBA" id="ARBA00023242"/>
    </source>
</evidence>
<evidence type="ECO:0000256" key="2">
    <source>
        <dbReference type="ARBA" id="ARBA00001941"/>
    </source>
</evidence>
<evidence type="ECO:0000256" key="13">
    <source>
        <dbReference type="ARBA" id="ARBA00048336"/>
    </source>
</evidence>
<dbReference type="GO" id="GO:0008420">
    <property type="term" value="F:RNA polymerase II CTD heptapeptide repeat phosphatase activity"/>
    <property type="evidence" value="ECO:0007669"/>
    <property type="project" value="UniProtKB-UniRule"/>
</dbReference>
<organism evidence="19 20">
    <name type="scientific">Kalanchoe fedtschenkoi</name>
    <name type="common">Lavender scallops</name>
    <name type="synonym">South American air plant</name>
    <dbReference type="NCBI Taxonomy" id="63787"/>
    <lineage>
        <taxon>Eukaryota</taxon>
        <taxon>Viridiplantae</taxon>
        <taxon>Streptophyta</taxon>
        <taxon>Embryophyta</taxon>
        <taxon>Tracheophyta</taxon>
        <taxon>Spermatophyta</taxon>
        <taxon>Magnoliopsida</taxon>
        <taxon>eudicotyledons</taxon>
        <taxon>Gunneridae</taxon>
        <taxon>Pentapetalae</taxon>
        <taxon>Saxifragales</taxon>
        <taxon>Crassulaceae</taxon>
        <taxon>Kalanchoe</taxon>
    </lineage>
</organism>
<dbReference type="InterPro" id="IPR011947">
    <property type="entry name" value="FCP1_euk"/>
</dbReference>
<feature type="region of interest" description="Disordered" evidence="16">
    <location>
        <begin position="41"/>
        <end position="78"/>
    </location>
</feature>
<dbReference type="GO" id="GO:0009651">
    <property type="term" value="P:response to salt stress"/>
    <property type="evidence" value="ECO:0007669"/>
    <property type="project" value="UniProtKB-ARBA"/>
</dbReference>
<dbReference type="PROSITE" id="PS50969">
    <property type="entry name" value="FCP1"/>
    <property type="match status" value="1"/>
</dbReference>
<dbReference type="FunFam" id="3.40.50.10190:FF:000014">
    <property type="entry name" value="RNA polymerase II C-terminal domain phosphatase-like 3"/>
    <property type="match status" value="1"/>
</dbReference>
<dbReference type="InterPro" id="IPR001357">
    <property type="entry name" value="BRCT_dom"/>
</dbReference>
<comment type="subunit">
    <text evidence="14">Interacts with RAP74.</text>
</comment>
<evidence type="ECO:0000256" key="9">
    <source>
        <dbReference type="ARBA" id="ARBA00023015"/>
    </source>
</evidence>
<dbReference type="InterPro" id="IPR036420">
    <property type="entry name" value="BRCT_dom_sf"/>
</dbReference>
<dbReference type="GO" id="GO:0005634">
    <property type="term" value="C:nucleus"/>
    <property type="evidence" value="ECO:0007669"/>
    <property type="project" value="UniProtKB-SubCell"/>
</dbReference>